<proteinExistence type="predicted"/>
<reference evidence="2 3" key="1">
    <citation type="journal article" date="2019" name="Commun. Biol.">
        <title>The bagworm genome reveals a unique fibroin gene that provides high tensile strength.</title>
        <authorList>
            <person name="Kono N."/>
            <person name="Nakamura H."/>
            <person name="Ohtoshi R."/>
            <person name="Tomita M."/>
            <person name="Numata K."/>
            <person name="Arakawa K."/>
        </authorList>
    </citation>
    <scope>NUCLEOTIDE SEQUENCE [LARGE SCALE GENOMIC DNA]</scope>
</reference>
<sequence>MATFQLHHQTLITIEYQSTRQDESNEPKLDGGLTMEPEGKHRNSIMKQRILAVFGVAEIVLRYTLTVNDFQGLMMEPEDRRGSFTLPQYGTETVDDHHHRSGDGILYRWRNLPFKPLTKRSRLIFLQLGLKPVAV</sequence>
<organism evidence="2 3">
    <name type="scientific">Eumeta variegata</name>
    <name type="common">Bagworm moth</name>
    <name type="synonym">Eumeta japonica</name>
    <dbReference type="NCBI Taxonomy" id="151549"/>
    <lineage>
        <taxon>Eukaryota</taxon>
        <taxon>Metazoa</taxon>
        <taxon>Ecdysozoa</taxon>
        <taxon>Arthropoda</taxon>
        <taxon>Hexapoda</taxon>
        <taxon>Insecta</taxon>
        <taxon>Pterygota</taxon>
        <taxon>Neoptera</taxon>
        <taxon>Endopterygota</taxon>
        <taxon>Lepidoptera</taxon>
        <taxon>Glossata</taxon>
        <taxon>Ditrysia</taxon>
        <taxon>Tineoidea</taxon>
        <taxon>Psychidae</taxon>
        <taxon>Oiketicinae</taxon>
        <taxon>Eumeta</taxon>
    </lineage>
</organism>
<feature type="compositionally biased region" description="Basic and acidic residues" evidence="1">
    <location>
        <begin position="20"/>
        <end position="29"/>
    </location>
</feature>
<feature type="region of interest" description="Disordered" evidence="1">
    <location>
        <begin position="17"/>
        <end position="39"/>
    </location>
</feature>
<evidence type="ECO:0000313" key="2">
    <source>
        <dbReference type="EMBL" id="GBP26694.1"/>
    </source>
</evidence>
<protein>
    <submittedName>
        <fullName evidence="2">Uncharacterized protein</fullName>
    </submittedName>
</protein>
<accession>A0A4C1ULF3</accession>
<dbReference type="Proteomes" id="UP000299102">
    <property type="component" value="Unassembled WGS sequence"/>
</dbReference>
<keyword evidence="3" id="KW-1185">Reference proteome</keyword>
<comment type="caution">
    <text evidence="2">The sequence shown here is derived from an EMBL/GenBank/DDBJ whole genome shotgun (WGS) entry which is preliminary data.</text>
</comment>
<dbReference type="EMBL" id="BGZK01000183">
    <property type="protein sequence ID" value="GBP26694.1"/>
    <property type="molecule type" value="Genomic_DNA"/>
</dbReference>
<dbReference type="AlphaFoldDB" id="A0A4C1ULF3"/>
<evidence type="ECO:0000313" key="3">
    <source>
        <dbReference type="Proteomes" id="UP000299102"/>
    </source>
</evidence>
<evidence type="ECO:0000256" key="1">
    <source>
        <dbReference type="SAM" id="MobiDB-lite"/>
    </source>
</evidence>
<dbReference type="OrthoDB" id="408743at2759"/>
<name>A0A4C1ULF3_EUMVA</name>
<gene>
    <name evidence="2" type="ORF">EVAR_23465_1</name>
</gene>